<sequence length="388" mass="44456">MTDNYKDIVVDNAVDNAVDNLVDISLDPETTSNGSGNDSSNKKIYEEVYKFEGNETEGNTSNSEVVNKTVDKIVDNTPDVIDITNDRGGLIYDILHIFDDIYAYGRVFIENNYFNLSSNDDFNIVYPNIYIGNYSSSTNLESLTALGITHIISVIPSFNPPFPDKFNYLHIEAYDDESQDMKLHFEKTNKYISDCLTQGGKCLIHCMVGRSRSVSIFMAFIIYIIHNKFNQSIIKIDNDGEIHSLSDGSNDGNGNSNGNVIEYKKLVNGRTRRKSISRNGDEQITKVEETERPQLCKKEENFIIYKKQNMINEVVELSNKYNLLLNEIRDLQSKIDIETEEITETLNNMKEQNAINMYNYILSYVKTYRLCARPNSYFIKQLCEIVFN</sequence>
<keyword evidence="3" id="KW-0904">Protein phosphatase</keyword>
<evidence type="ECO:0000256" key="2">
    <source>
        <dbReference type="ARBA" id="ARBA00022801"/>
    </source>
</evidence>
<dbReference type="CDD" id="cd14498">
    <property type="entry name" value="DSP"/>
    <property type="match status" value="1"/>
</dbReference>
<keyword evidence="6" id="KW-0175">Coiled coil</keyword>
<evidence type="ECO:0000259" key="7">
    <source>
        <dbReference type="PROSITE" id="PS50054"/>
    </source>
</evidence>
<dbReference type="PROSITE" id="PS50054">
    <property type="entry name" value="TYR_PHOSPHATASE_DUAL"/>
    <property type="match status" value="1"/>
</dbReference>
<keyword evidence="2" id="KW-0378">Hydrolase</keyword>
<name>A0A6C0F3K7_9ZZZZ</name>
<dbReference type="PANTHER" id="PTHR45948:SF2">
    <property type="entry name" value="DUAL SPECIFICITY PROTEIN PHOSPHATASE"/>
    <property type="match status" value="1"/>
</dbReference>
<dbReference type="SUPFAM" id="SSF52799">
    <property type="entry name" value="(Phosphotyrosine protein) phosphatases II"/>
    <property type="match status" value="1"/>
</dbReference>
<dbReference type="InterPro" id="IPR020422">
    <property type="entry name" value="TYR_PHOSPHATASE_DUAL_dom"/>
</dbReference>
<dbReference type="SMART" id="SM00195">
    <property type="entry name" value="DSPc"/>
    <property type="match status" value="1"/>
</dbReference>
<evidence type="ECO:0000256" key="6">
    <source>
        <dbReference type="SAM" id="Coils"/>
    </source>
</evidence>
<accession>A0A6C0F3K7</accession>
<dbReference type="EMBL" id="MN738980">
    <property type="protein sequence ID" value="QHT33875.1"/>
    <property type="molecule type" value="Genomic_DNA"/>
</dbReference>
<protein>
    <recommendedName>
        <fullName evidence="7">Tyrosine-protein phosphatase domain-containing protein</fullName>
    </recommendedName>
</protein>
<evidence type="ECO:0000256" key="1">
    <source>
        <dbReference type="ARBA" id="ARBA00008601"/>
    </source>
</evidence>
<dbReference type="PANTHER" id="PTHR45948">
    <property type="entry name" value="DUAL SPECIFICITY PROTEIN PHOSPHATASE DDB_G0269404-RELATED"/>
    <property type="match status" value="1"/>
</dbReference>
<evidence type="ECO:0000256" key="5">
    <source>
        <dbReference type="ARBA" id="ARBA00048336"/>
    </source>
</evidence>
<dbReference type="InterPro" id="IPR000340">
    <property type="entry name" value="Dual-sp_phosphatase_cat-dom"/>
</dbReference>
<dbReference type="GO" id="GO:0004722">
    <property type="term" value="F:protein serine/threonine phosphatase activity"/>
    <property type="evidence" value="ECO:0007669"/>
    <property type="project" value="UniProtKB-EC"/>
</dbReference>
<organism evidence="8">
    <name type="scientific">viral metagenome</name>
    <dbReference type="NCBI Taxonomy" id="1070528"/>
    <lineage>
        <taxon>unclassified sequences</taxon>
        <taxon>metagenomes</taxon>
        <taxon>organismal metagenomes</taxon>
    </lineage>
</organism>
<evidence type="ECO:0000313" key="8">
    <source>
        <dbReference type="EMBL" id="QHT33875.1"/>
    </source>
</evidence>
<dbReference type="InterPro" id="IPR029021">
    <property type="entry name" value="Prot-tyrosine_phosphatase-like"/>
</dbReference>
<evidence type="ECO:0000256" key="4">
    <source>
        <dbReference type="ARBA" id="ARBA00047761"/>
    </source>
</evidence>
<feature type="coiled-coil region" evidence="6">
    <location>
        <begin position="307"/>
        <end position="348"/>
    </location>
</feature>
<dbReference type="Gene3D" id="3.90.190.10">
    <property type="entry name" value="Protein tyrosine phosphatase superfamily"/>
    <property type="match status" value="1"/>
</dbReference>
<dbReference type="AlphaFoldDB" id="A0A6C0F3K7"/>
<proteinExistence type="inferred from homology"/>
<reference evidence="8" key="1">
    <citation type="journal article" date="2020" name="Nature">
        <title>Giant virus diversity and host interactions through global metagenomics.</title>
        <authorList>
            <person name="Schulz F."/>
            <person name="Roux S."/>
            <person name="Paez-Espino D."/>
            <person name="Jungbluth S."/>
            <person name="Walsh D.A."/>
            <person name="Denef V.J."/>
            <person name="McMahon K.D."/>
            <person name="Konstantinidis K.T."/>
            <person name="Eloe-Fadrosh E.A."/>
            <person name="Kyrpides N.C."/>
            <person name="Woyke T."/>
        </authorList>
    </citation>
    <scope>NUCLEOTIDE SEQUENCE</scope>
    <source>
        <strain evidence="8">GVMAG-M-3300009161-52</strain>
    </source>
</reference>
<evidence type="ECO:0000256" key="3">
    <source>
        <dbReference type="ARBA" id="ARBA00022912"/>
    </source>
</evidence>
<dbReference type="Pfam" id="PF00782">
    <property type="entry name" value="DSPc"/>
    <property type="match status" value="1"/>
</dbReference>
<feature type="domain" description="Tyrosine-protein phosphatase" evidence="7">
    <location>
        <begin position="121"/>
        <end position="269"/>
    </location>
</feature>
<comment type="catalytic activity">
    <reaction evidence="4">
        <text>O-phospho-L-seryl-[protein] + H2O = L-seryl-[protein] + phosphate</text>
        <dbReference type="Rhea" id="RHEA:20629"/>
        <dbReference type="Rhea" id="RHEA-COMP:9863"/>
        <dbReference type="Rhea" id="RHEA-COMP:11604"/>
        <dbReference type="ChEBI" id="CHEBI:15377"/>
        <dbReference type="ChEBI" id="CHEBI:29999"/>
        <dbReference type="ChEBI" id="CHEBI:43474"/>
        <dbReference type="ChEBI" id="CHEBI:83421"/>
        <dbReference type="EC" id="3.1.3.16"/>
    </reaction>
</comment>
<dbReference type="GO" id="GO:0007165">
    <property type="term" value="P:signal transduction"/>
    <property type="evidence" value="ECO:0007669"/>
    <property type="project" value="TreeGrafter"/>
</dbReference>
<dbReference type="GO" id="GO:0005829">
    <property type="term" value="C:cytosol"/>
    <property type="evidence" value="ECO:0007669"/>
    <property type="project" value="TreeGrafter"/>
</dbReference>
<dbReference type="GO" id="GO:0004725">
    <property type="term" value="F:protein tyrosine phosphatase activity"/>
    <property type="evidence" value="ECO:0007669"/>
    <property type="project" value="TreeGrafter"/>
</dbReference>
<comment type="similarity">
    <text evidence="1">Belongs to the protein-tyrosine phosphatase family. Non-receptor class dual specificity subfamily.</text>
</comment>
<comment type="catalytic activity">
    <reaction evidence="5">
        <text>O-phospho-L-threonyl-[protein] + H2O = L-threonyl-[protein] + phosphate</text>
        <dbReference type="Rhea" id="RHEA:47004"/>
        <dbReference type="Rhea" id="RHEA-COMP:11060"/>
        <dbReference type="Rhea" id="RHEA-COMP:11605"/>
        <dbReference type="ChEBI" id="CHEBI:15377"/>
        <dbReference type="ChEBI" id="CHEBI:30013"/>
        <dbReference type="ChEBI" id="CHEBI:43474"/>
        <dbReference type="ChEBI" id="CHEBI:61977"/>
        <dbReference type="EC" id="3.1.3.16"/>
    </reaction>
</comment>